<name>A0A4C1UWI7_EUMVA</name>
<dbReference type="PANTHER" id="PTHR22801">
    <property type="entry name" value="LITHOSTATHINE"/>
    <property type="match status" value="1"/>
</dbReference>
<dbReference type="InterPro" id="IPR016187">
    <property type="entry name" value="CTDL_fold"/>
</dbReference>
<gene>
    <name evidence="2" type="ORF">EVAR_82540_1</name>
</gene>
<evidence type="ECO:0000313" key="3">
    <source>
        <dbReference type="Proteomes" id="UP000299102"/>
    </source>
</evidence>
<dbReference type="AlphaFoldDB" id="A0A4C1UWI7"/>
<evidence type="ECO:0000259" key="1">
    <source>
        <dbReference type="PROSITE" id="PS50041"/>
    </source>
</evidence>
<dbReference type="SUPFAM" id="SSF56436">
    <property type="entry name" value="C-type lectin-like"/>
    <property type="match status" value="2"/>
</dbReference>
<dbReference type="CDD" id="cd00037">
    <property type="entry name" value="CLECT"/>
    <property type="match status" value="1"/>
</dbReference>
<reference evidence="2 3" key="1">
    <citation type="journal article" date="2019" name="Commun. Biol.">
        <title>The bagworm genome reveals a unique fibroin gene that provides high tensile strength.</title>
        <authorList>
            <person name="Kono N."/>
            <person name="Nakamura H."/>
            <person name="Ohtoshi R."/>
            <person name="Tomita M."/>
            <person name="Numata K."/>
            <person name="Arakawa K."/>
        </authorList>
    </citation>
    <scope>NUCLEOTIDE SEQUENCE [LARGE SCALE GENOMIC DNA]</scope>
</reference>
<dbReference type="InterPro" id="IPR016186">
    <property type="entry name" value="C-type_lectin-like/link_sf"/>
</dbReference>
<comment type="caution">
    <text evidence="2">The sequence shown here is derived from an EMBL/GenBank/DDBJ whole genome shotgun (WGS) entry which is preliminary data.</text>
</comment>
<keyword evidence="3" id="KW-1185">Reference proteome</keyword>
<dbReference type="Proteomes" id="UP000299102">
    <property type="component" value="Unassembled WGS sequence"/>
</dbReference>
<organism evidence="2 3">
    <name type="scientific">Eumeta variegata</name>
    <name type="common">Bagworm moth</name>
    <name type="synonym">Eumeta japonica</name>
    <dbReference type="NCBI Taxonomy" id="151549"/>
    <lineage>
        <taxon>Eukaryota</taxon>
        <taxon>Metazoa</taxon>
        <taxon>Ecdysozoa</taxon>
        <taxon>Arthropoda</taxon>
        <taxon>Hexapoda</taxon>
        <taxon>Insecta</taxon>
        <taxon>Pterygota</taxon>
        <taxon>Neoptera</taxon>
        <taxon>Endopterygota</taxon>
        <taxon>Lepidoptera</taxon>
        <taxon>Glossata</taxon>
        <taxon>Ditrysia</taxon>
        <taxon>Tineoidea</taxon>
        <taxon>Psychidae</taxon>
        <taxon>Oiketicinae</taxon>
        <taxon>Eumeta</taxon>
    </lineage>
</organism>
<dbReference type="InterPro" id="IPR001304">
    <property type="entry name" value="C-type_lectin-like"/>
</dbReference>
<dbReference type="Gene3D" id="3.10.100.10">
    <property type="entry name" value="Mannose-Binding Protein A, subunit A"/>
    <property type="match status" value="2"/>
</dbReference>
<evidence type="ECO:0000313" key="2">
    <source>
        <dbReference type="EMBL" id="GBP30798.1"/>
    </source>
</evidence>
<dbReference type="SMART" id="SM00034">
    <property type="entry name" value="CLECT"/>
    <property type="match status" value="2"/>
</dbReference>
<proteinExistence type="predicted"/>
<dbReference type="PROSITE" id="PS50041">
    <property type="entry name" value="C_TYPE_LECTIN_2"/>
    <property type="match status" value="1"/>
</dbReference>
<dbReference type="InterPro" id="IPR050801">
    <property type="entry name" value="Ca-Dep_Lectins_ImmuneDev"/>
</dbReference>
<dbReference type="OrthoDB" id="7357196at2759"/>
<sequence length="312" mass="35729">MVDSVIDMKDEKFAVCPCGQSRWLIMYILNRNLEKYYRWDYKYSSALNGWYKYHEMPAVWLDARKQCALEAAIIMSPINDTFMSVIRELVTLKPNRLPNIFTGFNTILSTGYFISYEGILLDSITHEWAKDEPKRLKNVGNGTCLTVDGSGKFAVVNCTEFFPFVCYKKYKDLKNNSCGYISGYDYDKSTDTCYKVYATPKKRSDAHRACAADGGALAAAGGAVQRYFRNRDVYGLIGDYLQIGVHSLYEKNEWLTVHGESLNEAQRDNLKILNERHRCASMWKNGEMWTVQCDSAQPFVCQKKRDLGYGEG</sequence>
<protein>
    <recommendedName>
        <fullName evidence="1">C-type lectin domain-containing protein</fullName>
    </recommendedName>
</protein>
<dbReference type="EMBL" id="BGZK01000237">
    <property type="protein sequence ID" value="GBP30798.1"/>
    <property type="molecule type" value="Genomic_DNA"/>
</dbReference>
<dbReference type="Pfam" id="PF00059">
    <property type="entry name" value="Lectin_C"/>
    <property type="match status" value="1"/>
</dbReference>
<dbReference type="PANTHER" id="PTHR22801:SF63">
    <property type="entry name" value="C-TYPE LECTIN DOMAIN-CONTAINING PROTEIN"/>
    <property type="match status" value="1"/>
</dbReference>
<accession>A0A4C1UWI7</accession>
<feature type="domain" description="C-type lectin" evidence="1">
    <location>
        <begin position="51"/>
        <end position="167"/>
    </location>
</feature>
<dbReference type="STRING" id="151549.A0A4C1UWI7"/>